<feature type="domain" description="Putative restriction endonuclease" evidence="1">
    <location>
        <begin position="16"/>
        <end position="186"/>
    </location>
</feature>
<dbReference type="EMBL" id="AP019782">
    <property type="protein sequence ID" value="BBL71912.1"/>
    <property type="molecule type" value="Genomic_DNA"/>
</dbReference>
<dbReference type="Proteomes" id="UP000824988">
    <property type="component" value="Chromosome"/>
</dbReference>
<dbReference type="PANTHER" id="PTHR36558:SF1">
    <property type="entry name" value="RESTRICTION ENDONUCLEASE DOMAIN-CONTAINING PROTEIN-RELATED"/>
    <property type="match status" value="1"/>
</dbReference>
<reference evidence="2" key="1">
    <citation type="submission" date="2019-06" db="EMBL/GenBank/DDBJ databases">
        <title>Complete genome sequence of Methylogaea oryzae strain JCM16910.</title>
        <authorList>
            <person name="Asakawa S."/>
        </authorList>
    </citation>
    <scope>NUCLEOTIDE SEQUENCE</scope>
    <source>
        <strain evidence="2">E10</strain>
    </source>
</reference>
<dbReference type="RefSeq" id="WP_221047255.1">
    <property type="nucleotide sequence ID" value="NZ_AP019782.1"/>
</dbReference>
<dbReference type="CDD" id="cd06260">
    <property type="entry name" value="DUF820-like"/>
    <property type="match status" value="1"/>
</dbReference>
<keyword evidence="3" id="KW-1185">Reference proteome</keyword>
<accession>A0A8D4VRH0</accession>
<dbReference type="PANTHER" id="PTHR36558">
    <property type="entry name" value="GLR1098 PROTEIN"/>
    <property type="match status" value="1"/>
</dbReference>
<gene>
    <name evidence="2" type="ORF">MoryE10_25180</name>
</gene>
<protein>
    <recommendedName>
        <fullName evidence="1">Putative restriction endonuclease domain-containing protein</fullName>
    </recommendedName>
</protein>
<evidence type="ECO:0000313" key="3">
    <source>
        <dbReference type="Proteomes" id="UP000824988"/>
    </source>
</evidence>
<dbReference type="KEGG" id="moz:MoryE10_25180"/>
<dbReference type="InterPro" id="IPR008538">
    <property type="entry name" value="Uma2"/>
</dbReference>
<organism evidence="2 3">
    <name type="scientific">Methylogaea oryzae</name>
    <dbReference type="NCBI Taxonomy" id="1295382"/>
    <lineage>
        <taxon>Bacteria</taxon>
        <taxon>Pseudomonadati</taxon>
        <taxon>Pseudomonadota</taxon>
        <taxon>Gammaproteobacteria</taxon>
        <taxon>Methylococcales</taxon>
        <taxon>Methylococcaceae</taxon>
        <taxon>Methylogaea</taxon>
    </lineage>
</organism>
<proteinExistence type="predicted"/>
<evidence type="ECO:0000313" key="2">
    <source>
        <dbReference type="EMBL" id="BBL71912.1"/>
    </source>
</evidence>
<name>A0A8D4VRH0_9GAMM</name>
<dbReference type="AlphaFoldDB" id="A0A8D4VRH0"/>
<evidence type="ECO:0000259" key="1">
    <source>
        <dbReference type="Pfam" id="PF05685"/>
    </source>
</evidence>
<sequence length="201" mass="22782">MNTVVQQRRRNFTYGDYRHWPEDERWELIDGEAFNMSPAPSRQHQDVVVEMLRQTANFLQGKPCRPYVAPFDVRLPKAGEADDAVNTVVQPDLAVVCDAAKLDQAGCRGAPDWVVEVISPHTAAKDHVRKRELYERHGVKEYWLVHPLDRVVTRYVLANGRYAQPLIEEAVGRTAVACLPGLEIDWEFLNPPDDTRPGPAG</sequence>
<dbReference type="Pfam" id="PF05685">
    <property type="entry name" value="Uma2"/>
    <property type="match status" value="1"/>
</dbReference>